<reference evidence="2" key="1">
    <citation type="submission" date="2015-11" db="EMBL/GenBank/DDBJ databases">
        <title>Genomes of Abundant and Widespread Viruses from the Deep Ocean.</title>
        <authorList>
            <person name="Mizuno C.M."/>
            <person name="Ghai R."/>
            <person name="Saghai A."/>
            <person name="Lopez-Garcia P."/>
            <person name="Rodriguez-Valera F."/>
        </authorList>
    </citation>
    <scope>NUCLEOTIDE SEQUENCE</scope>
</reference>
<accession>A0A1B0Z322</accession>
<proteinExistence type="predicted"/>
<feature type="region of interest" description="Disordered" evidence="1">
    <location>
        <begin position="1"/>
        <end position="30"/>
    </location>
</feature>
<dbReference type="AlphaFoldDB" id="A0A1B0Z322"/>
<evidence type="ECO:0000256" key="1">
    <source>
        <dbReference type="SAM" id="MobiDB-lite"/>
    </source>
</evidence>
<dbReference type="EMBL" id="KT997875">
    <property type="protein sequence ID" value="ANO58375.1"/>
    <property type="molecule type" value="Genomic_DNA"/>
</dbReference>
<dbReference type="EMBL" id="KT997805">
    <property type="protein sequence ID" value="ANO58321.1"/>
    <property type="molecule type" value="Genomic_DNA"/>
</dbReference>
<feature type="compositionally biased region" description="Basic and acidic residues" evidence="1">
    <location>
        <begin position="146"/>
        <end position="158"/>
    </location>
</feature>
<organism evidence="2">
    <name type="scientific">uncultured Alphaproteobacteria bacterium</name>
    <dbReference type="NCBI Taxonomy" id="91750"/>
    <lineage>
        <taxon>Bacteria</taxon>
        <taxon>Pseudomonadati</taxon>
        <taxon>Pseudomonadota</taxon>
        <taxon>Alphaproteobacteria</taxon>
        <taxon>environmental samples</taxon>
    </lineage>
</organism>
<name>A0A1B0Z322_9PROT</name>
<protein>
    <submittedName>
        <fullName evidence="2">Uncharacterized protein</fullName>
    </submittedName>
</protein>
<evidence type="ECO:0000313" key="2">
    <source>
        <dbReference type="EMBL" id="ANO58375.1"/>
    </source>
</evidence>
<sequence>MTRDYRKGIGGILSLGPTPTKPKIINNEPDPYEDVFSLDAPVVLTPKETPQKEKKERTDKIYRYSEMMKQLTKPPSPYTREERKQIVKDFHKKREAELNAKQPKAKPMSVLKYISKINSLYGNSEETPEMAEQMTGHKKYPVTPEHFTDRIQEQDRSQKARKMTNTNKEKTDG</sequence>
<feature type="region of interest" description="Disordered" evidence="1">
    <location>
        <begin position="126"/>
        <end position="173"/>
    </location>
</feature>